<dbReference type="EMBL" id="BMAR01000026">
    <property type="protein sequence ID" value="GFR48765.1"/>
    <property type="molecule type" value="Genomic_DNA"/>
</dbReference>
<name>A0AAD3DVB9_9CHLO</name>
<evidence type="ECO:0000259" key="3">
    <source>
        <dbReference type="Pfam" id="PF00561"/>
    </source>
</evidence>
<feature type="compositionally biased region" description="Pro residues" evidence="1">
    <location>
        <begin position="221"/>
        <end position="230"/>
    </location>
</feature>
<feature type="region of interest" description="Disordered" evidence="1">
    <location>
        <begin position="189"/>
        <end position="240"/>
    </location>
</feature>
<accession>A0AAD3DVB9</accession>
<comment type="caution">
    <text evidence="4">The sequence shown here is derived from an EMBL/GenBank/DDBJ whole genome shotgun (WGS) entry which is preliminary data.</text>
</comment>
<evidence type="ECO:0000256" key="2">
    <source>
        <dbReference type="SAM" id="Phobius"/>
    </source>
</evidence>
<feature type="compositionally biased region" description="Low complexity" evidence="1">
    <location>
        <begin position="943"/>
        <end position="961"/>
    </location>
</feature>
<dbReference type="SUPFAM" id="SSF53474">
    <property type="entry name" value="alpha/beta-Hydrolases"/>
    <property type="match status" value="1"/>
</dbReference>
<feature type="region of interest" description="Disordered" evidence="1">
    <location>
        <begin position="853"/>
        <end position="961"/>
    </location>
</feature>
<evidence type="ECO:0000256" key="1">
    <source>
        <dbReference type="SAM" id="MobiDB-lite"/>
    </source>
</evidence>
<feature type="region of interest" description="Disordered" evidence="1">
    <location>
        <begin position="555"/>
        <end position="586"/>
    </location>
</feature>
<keyword evidence="2" id="KW-0472">Membrane</keyword>
<keyword evidence="5" id="KW-1185">Reference proteome</keyword>
<dbReference type="Proteomes" id="UP001054857">
    <property type="component" value="Unassembled WGS sequence"/>
</dbReference>
<feature type="transmembrane region" description="Helical" evidence="2">
    <location>
        <begin position="35"/>
        <end position="56"/>
    </location>
</feature>
<protein>
    <recommendedName>
        <fullName evidence="3">AB hydrolase-1 domain-containing protein</fullName>
    </recommendedName>
</protein>
<dbReference type="InterPro" id="IPR029058">
    <property type="entry name" value="AB_hydrolase_fold"/>
</dbReference>
<sequence>MLLWRRKKAGIEAPAVLPYADGLPSYYKVSLGAKIICVCAAATASSCAVAIAYSFASPVLVLAPWLYTAAEVVFAAVSYFRWRRFNSIQHDAHQTARNATFAATAAERFDFVAAALARGGPTEVAAFLQLWFHDSPVGKIGRGNLLELLAYAFFYSDSSASVVTQGYGPQLEQMADRLEALLHSSSSTTSITSTSLADKTTPGSAASPTDLSPTSSSPSGSPQPQPPPQPQACLPPGRNPRLRFMAHMHEPLPHFYRPLAFYAAMEALAWVNHCMLLGAGFRRVAAADTTTAAAAELVAKEAKGGPAGLGLGRLDMGICGCKEDHYYYVANMPAAERGGAAGGGQACHRASSSSPPEVPIVFLHGVGMGLLPYLRLLVALAATGAPVIAFELKHVSQRWTSAEPPSLQQLAEDVVSALRRHGYSRAAVLAHSFGTAVASILMQSHPGVVQHVTMLDPICFQMYTPRLLRNFIYRRLGATGAAATAHAAATAAAAAAAAASATAAMAAAPAAAAVAATAAAAAAAVADVGPSGSAALPGCGGGGCLMPPSAATPAVDASSDGCDPNSSTNSSANSGNASTSSSDGGNGGGGVLAAAGSLLRTLAGLPLDLLMLGPARELHCTALLCRRVVWSEVNLWEHAVPKSCTVVLSGRDDLMCARSLEQWLRDHTRASVVVHPELLHAQICMAWTRQDQILDRMLRDVYGKRDNGCGGGGVAEALAVAEAKAAPTTAAAVVIEGAAAAAELLPSSGSSPSSPSSSPPSPAALRGTWPHFLHADGTAATAAGDLQPYNKANVYRSSSLLHGGRCKPRQAADTSAKAEADEDWRRRWSRHEAAEEEEEAAESDVELMLGGQAGGMRRRCGGRGGGSGCRSRRNASGAVRPLPWGRKDEGDEGDGYVDGGFAEGGSYGGGEAPLAVQQRAQRVRQHPPVVRHDSAGSYLRMQSAEGLGSDSSDGSGSEGSE</sequence>
<reference evidence="4 5" key="1">
    <citation type="journal article" date="2021" name="Sci. Rep.">
        <title>Genome sequencing of the multicellular alga Astrephomene provides insights into convergent evolution of germ-soma differentiation.</title>
        <authorList>
            <person name="Yamashita S."/>
            <person name="Yamamoto K."/>
            <person name="Matsuzaki R."/>
            <person name="Suzuki S."/>
            <person name="Yamaguchi H."/>
            <person name="Hirooka S."/>
            <person name="Minakuchi Y."/>
            <person name="Miyagishima S."/>
            <person name="Kawachi M."/>
            <person name="Toyoda A."/>
            <person name="Nozaki H."/>
        </authorList>
    </citation>
    <scope>NUCLEOTIDE SEQUENCE [LARGE SCALE GENOMIC DNA]</scope>
    <source>
        <strain evidence="4 5">NIES-4017</strain>
    </source>
</reference>
<keyword evidence="2" id="KW-1133">Transmembrane helix</keyword>
<feature type="domain" description="AB hydrolase-1" evidence="3">
    <location>
        <begin position="359"/>
        <end position="461"/>
    </location>
</feature>
<dbReference type="Gene3D" id="3.40.50.1820">
    <property type="entry name" value="alpha/beta hydrolase"/>
    <property type="match status" value="1"/>
</dbReference>
<evidence type="ECO:0000313" key="5">
    <source>
        <dbReference type="Proteomes" id="UP001054857"/>
    </source>
</evidence>
<feature type="compositionally biased region" description="Low complexity" evidence="1">
    <location>
        <begin position="565"/>
        <end position="583"/>
    </location>
</feature>
<proteinExistence type="predicted"/>
<feature type="compositionally biased region" description="Low complexity" evidence="1">
    <location>
        <begin position="204"/>
        <end position="220"/>
    </location>
</feature>
<gene>
    <name evidence="4" type="ORF">Agub_g10586</name>
</gene>
<dbReference type="PANTHER" id="PTHR37471">
    <property type="entry name" value="UNNAMED PRODUCT"/>
    <property type="match status" value="1"/>
</dbReference>
<dbReference type="AlphaFoldDB" id="A0AAD3DVB9"/>
<feature type="region of interest" description="Disordered" evidence="1">
    <location>
        <begin position="745"/>
        <end position="768"/>
    </location>
</feature>
<organism evidence="4 5">
    <name type="scientific">Astrephomene gubernaculifera</name>
    <dbReference type="NCBI Taxonomy" id="47775"/>
    <lineage>
        <taxon>Eukaryota</taxon>
        <taxon>Viridiplantae</taxon>
        <taxon>Chlorophyta</taxon>
        <taxon>core chlorophytes</taxon>
        <taxon>Chlorophyceae</taxon>
        <taxon>CS clade</taxon>
        <taxon>Chlamydomonadales</taxon>
        <taxon>Astrephomenaceae</taxon>
        <taxon>Astrephomene</taxon>
    </lineage>
</organism>
<keyword evidence="2" id="KW-0812">Transmembrane</keyword>
<evidence type="ECO:0000313" key="4">
    <source>
        <dbReference type="EMBL" id="GFR48765.1"/>
    </source>
</evidence>
<dbReference type="InterPro" id="IPR000073">
    <property type="entry name" value="AB_hydrolase_1"/>
</dbReference>
<dbReference type="Pfam" id="PF00561">
    <property type="entry name" value="Abhydrolase_1"/>
    <property type="match status" value="1"/>
</dbReference>
<feature type="compositionally biased region" description="Gly residues" evidence="1">
    <location>
        <begin position="896"/>
        <end position="911"/>
    </location>
</feature>
<dbReference type="PANTHER" id="PTHR37471:SF1">
    <property type="entry name" value="AB HYDROLASE-1 DOMAIN-CONTAINING PROTEIN"/>
    <property type="match status" value="1"/>
</dbReference>
<feature type="compositionally biased region" description="Low complexity" evidence="1">
    <location>
        <begin position="745"/>
        <end position="756"/>
    </location>
</feature>
<feature type="region of interest" description="Disordered" evidence="1">
    <location>
        <begin position="802"/>
        <end position="824"/>
    </location>
</feature>